<sequence>MVSSIWAQVPNWQNTNFHQDSIVVETDSIQLNARVLLPEKFQIQDENGSILSELDYDIDFSTGLLVFKESHLGKKVIVSYFVHPDLQMASVFSKDTALIRAPTEENILYSYAREGRETKKPFDGLNSRGSLVRGIRFGNNQSASVQSSLDLQLTGQLTEEIGINAVISDNNVPIQADGYTQQLQEFDKVYVELFNKNSRVRAGHIDLIQERDFFGNFNQKVTGLQVGTELAHGNDSKTRIQVAGSTTRGEFATKKFNGQNGNQGPYRLSGNNNELYIIIVSGSERVYVDGLLMTRGEDQDYVINYNTGELTFTSNRLMTDNSRITVEYLYANRSYSQFLVYGGIEHESERFRIAGHVYSNGDSKNNPLNDNLSDADKQILSEAGNDATQMFNTTAVPTAYDPDKNLYRKIEIDGVEVFEFSDDPEEELYQVTFTFMGANKGNYIQSNVEINGKIFQYVPPINGIPQGNYEPIRQLVPPKRLQVYTLNSDYKFKNQKGLIGIDLGMSNEDLNLFSDLDDEKNLGFAGRLYGNRRFDWTNWRLNPNFEFTYIQKNFNSIQRLRTVEFTRDFNLDQELSDADQTYLKVGLETAYQDSLRLNYQLHYLQNKGQYRGIKNDVQAKYTSDKNYAEANFSLLNAEKENILNPSLDPDKSEFLRYQILGKRKIGKSWWVGAQYAGEHNEIEDHLNAQDGNNLSELSFRWDEIQAMIGVGDTAKLHAQLTLYNRRDDSIRMGSMQRISKSNGFIFSSKLINKIDHRLELTTHYRSVNYEFENMPNEDYITGNIRWYKSFLRGGAVINAFYELGSGVEPQREFEYVKVTDGTGIYKWTDYNGDGLEQLDEFEIAEFQDQANYIRVYTNTMNYVKTNKNGFNFSVRLKPKELLNSENKFLGRWTLQGSLQTNNSLLKEGKTLEWNPFVDNEQLLSKSESIRGGLNFNQGGQYKWSSSYTYTQQKSQSYIFTGAEARDSKSHLLNAKYKPWENFYFIAEGENVLTNSHSDMFASRRFTVDAWRIKPQISYQIESKFNASLNYTYQTKTNKTGIENLNQSNLGTEIQWNDGAKSSFLGSFNYIDNTFEGNAQSVVGNQMMEGLKPGNNFVWQVLMQRQLNSYLSVNISYDGRKTEEQKAIHTGSVQIQARF</sequence>
<comment type="caution">
    <text evidence="1">The sequence shown here is derived from an EMBL/GenBank/DDBJ whole genome shotgun (WGS) entry which is preliminary data.</text>
</comment>
<organism evidence="1 2">
    <name type="scientific">Moheibacter stercoris</name>
    <dbReference type="NCBI Taxonomy" id="1628251"/>
    <lineage>
        <taxon>Bacteria</taxon>
        <taxon>Pseudomonadati</taxon>
        <taxon>Bacteroidota</taxon>
        <taxon>Flavobacteriia</taxon>
        <taxon>Flavobacteriales</taxon>
        <taxon>Weeksellaceae</taxon>
        <taxon>Moheibacter</taxon>
    </lineage>
</organism>
<keyword evidence="2" id="KW-1185">Reference proteome</keyword>
<proteinExistence type="predicted"/>
<name>A0ABV2LPK1_9FLAO</name>
<dbReference type="Proteomes" id="UP001549146">
    <property type="component" value="Unassembled WGS sequence"/>
</dbReference>
<accession>A0ABV2LPK1</accession>
<gene>
    <name evidence="1" type="ORF">ABID46_000057</name>
</gene>
<evidence type="ECO:0000313" key="2">
    <source>
        <dbReference type="Proteomes" id="UP001549146"/>
    </source>
</evidence>
<dbReference type="EMBL" id="JBEPMO010000001">
    <property type="protein sequence ID" value="MET3730505.1"/>
    <property type="molecule type" value="Genomic_DNA"/>
</dbReference>
<protein>
    <recommendedName>
        <fullName evidence="3">Outer membrane protein beta-barrel family protein</fullName>
    </recommendedName>
</protein>
<evidence type="ECO:0000313" key="1">
    <source>
        <dbReference type="EMBL" id="MET3730505.1"/>
    </source>
</evidence>
<reference evidence="1 2" key="1">
    <citation type="submission" date="2024-06" db="EMBL/GenBank/DDBJ databases">
        <title>Genomic Encyclopedia of Type Strains, Phase IV (KMG-IV): sequencing the most valuable type-strain genomes for metagenomic binning, comparative biology and taxonomic classification.</title>
        <authorList>
            <person name="Goeker M."/>
        </authorList>
    </citation>
    <scope>NUCLEOTIDE SEQUENCE [LARGE SCALE GENOMIC DNA]</scope>
    <source>
        <strain evidence="1 2">DSM 29388</strain>
    </source>
</reference>
<evidence type="ECO:0008006" key="3">
    <source>
        <dbReference type="Google" id="ProtNLM"/>
    </source>
</evidence>